<dbReference type="PROSITE" id="PS50005">
    <property type="entry name" value="TPR"/>
    <property type="match status" value="2"/>
</dbReference>
<dbReference type="EMBL" id="SACM01000001">
    <property type="protein sequence ID" value="RVT87626.1"/>
    <property type="molecule type" value="Genomic_DNA"/>
</dbReference>
<dbReference type="SMART" id="SM00028">
    <property type="entry name" value="TPR"/>
    <property type="match status" value="3"/>
</dbReference>
<evidence type="ECO:0000256" key="1">
    <source>
        <dbReference type="ARBA" id="ARBA00022737"/>
    </source>
</evidence>
<organism evidence="4 5">
    <name type="scientific">Inhella crocodyli</name>
    <dbReference type="NCBI Taxonomy" id="2499851"/>
    <lineage>
        <taxon>Bacteria</taxon>
        <taxon>Pseudomonadati</taxon>
        <taxon>Pseudomonadota</taxon>
        <taxon>Betaproteobacteria</taxon>
        <taxon>Burkholderiales</taxon>
        <taxon>Sphaerotilaceae</taxon>
        <taxon>Inhella</taxon>
    </lineage>
</organism>
<dbReference type="InterPro" id="IPR019734">
    <property type="entry name" value="TPR_rpt"/>
</dbReference>
<dbReference type="PANTHER" id="PTHR45586">
    <property type="entry name" value="TPR REPEAT-CONTAINING PROTEIN PA4667"/>
    <property type="match status" value="1"/>
</dbReference>
<feature type="repeat" description="TPR" evidence="3">
    <location>
        <begin position="230"/>
        <end position="263"/>
    </location>
</feature>
<name>A0A437LQD2_9BURK</name>
<dbReference type="SUPFAM" id="SSF48452">
    <property type="entry name" value="TPR-like"/>
    <property type="match status" value="1"/>
</dbReference>
<accession>A0A437LQD2</accession>
<dbReference type="RefSeq" id="WP_127679982.1">
    <property type="nucleotide sequence ID" value="NZ_SACM01000001.1"/>
</dbReference>
<keyword evidence="1" id="KW-0677">Repeat</keyword>
<sequence length="383" mass="42837">MDTRWGWRLAGAWGLALGLLLTGCSSTPQVDAGVWDDGRFAPSAADTRPEQVWSLSPAMQHFVDTQVRPLQRRHGTRDGLYLALRDHAALRLEYDAERTRNAAEAFEARAGNCLSLVAMTAAIARHLGVPYEVNEVHIAPIWSRSEHLVLLNGHVNVSLGGGRETLRRDRLTLDFVPIEPGVSFRSAPIDDARVAALFLNNRAVEAMEQWQWDDAYAYLRSAARADPGYLNVLNTLGVLYRRQGAPVLAERAWQRLIDLDPSHVHAMANLERLLRESGRVGEASALALKREQRHDRTPFAAYALGLAAAERGDWAAARRHFERELALAPQFHELRWWLARTYLALGERQRADAELAKAQALAPTVEGRRRYQAKLDALRALSS</sequence>
<dbReference type="Proteomes" id="UP000288587">
    <property type="component" value="Unassembled WGS sequence"/>
</dbReference>
<evidence type="ECO:0000256" key="2">
    <source>
        <dbReference type="ARBA" id="ARBA00022803"/>
    </source>
</evidence>
<dbReference type="OrthoDB" id="5801251at2"/>
<reference evidence="4 5" key="1">
    <citation type="submission" date="2019-01" db="EMBL/GenBank/DDBJ databases">
        <authorList>
            <person name="Chen W.-M."/>
        </authorList>
    </citation>
    <scope>NUCLEOTIDE SEQUENCE [LARGE SCALE GENOMIC DNA]</scope>
    <source>
        <strain evidence="4 5">CCP-18</strain>
    </source>
</reference>
<gene>
    <name evidence="4" type="ORF">EOD73_00940</name>
</gene>
<dbReference type="AlphaFoldDB" id="A0A437LQD2"/>
<evidence type="ECO:0000256" key="3">
    <source>
        <dbReference type="PROSITE-ProRule" id="PRU00339"/>
    </source>
</evidence>
<proteinExistence type="predicted"/>
<dbReference type="Gene3D" id="1.25.40.10">
    <property type="entry name" value="Tetratricopeptide repeat domain"/>
    <property type="match status" value="2"/>
</dbReference>
<feature type="repeat" description="TPR" evidence="3">
    <location>
        <begin position="298"/>
        <end position="331"/>
    </location>
</feature>
<keyword evidence="5" id="KW-1185">Reference proteome</keyword>
<evidence type="ECO:0000313" key="5">
    <source>
        <dbReference type="Proteomes" id="UP000288587"/>
    </source>
</evidence>
<protein>
    <submittedName>
        <fullName evidence="4">Tetratricopeptide repeat protein</fullName>
    </submittedName>
</protein>
<evidence type="ECO:0000313" key="4">
    <source>
        <dbReference type="EMBL" id="RVT87626.1"/>
    </source>
</evidence>
<dbReference type="PANTHER" id="PTHR45586:SF1">
    <property type="entry name" value="LIPOPOLYSACCHARIDE ASSEMBLY PROTEIN B"/>
    <property type="match status" value="1"/>
</dbReference>
<comment type="caution">
    <text evidence="4">The sequence shown here is derived from an EMBL/GenBank/DDBJ whole genome shotgun (WGS) entry which is preliminary data.</text>
</comment>
<dbReference type="PROSITE" id="PS51257">
    <property type="entry name" value="PROKAR_LIPOPROTEIN"/>
    <property type="match status" value="1"/>
</dbReference>
<dbReference type="InterPro" id="IPR051012">
    <property type="entry name" value="CellSynth/LPSAsmb/PSIAsmb"/>
</dbReference>
<dbReference type="Pfam" id="PF14559">
    <property type="entry name" value="TPR_19"/>
    <property type="match status" value="1"/>
</dbReference>
<keyword evidence="2 3" id="KW-0802">TPR repeat</keyword>
<dbReference type="InterPro" id="IPR011990">
    <property type="entry name" value="TPR-like_helical_dom_sf"/>
</dbReference>